<gene>
    <name evidence="1" type="ordered locus">Rfer_3051</name>
</gene>
<dbReference type="RefSeq" id="WP_011465327.1">
    <property type="nucleotide sequence ID" value="NC_007908.1"/>
</dbReference>
<name>Q21TZ2_ALBFT</name>
<dbReference type="eggNOG" id="ENOG5032XN2">
    <property type="taxonomic scope" value="Bacteria"/>
</dbReference>
<reference evidence="2" key="1">
    <citation type="submission" date="2006-02" db="EMBL/GenBank/DDBJ databases">
        <title>Complete sequence of chromosome of Rhodoferax ferrireducens DSM 15236.</title>
        <authorList>
            <person name="Copeland A."/>
            <person name="Lucas S."/>
            <person name="Lapidus A."/>
            <person name="Barry K."/>
            <person name="Detter J.C."/>
            <person name="Glavina del Rio T."/>
            <person name="Hammon N."/>
            <person name="Israni S."/>
            <person name="Pitluck S."/>
            <person name="Brettin T."/>
            <person name="Bruce D."/>
            <person name="Han C."/>
            <person name="Tapia R."/>
            <person name="Gilna P."/>
            <person name="Kiss H."/>
            <person name="Schmutz J."/>
            <person name="Larimer F."/>
            <person name="Land M."/>
            <person name="Kyrpides N."/>
            <person name="Ivanova N."/>
            <person name="Richardson P."/>
        </authorList>
    </citation>
    <scope>NUCLEOTIDE SEQUENCE [LARGE SCALE GENOMIC DNA]</scope>
    <source>
        <strain evidence="2">ATCC BAA-621 / DSM 15236 / T118</strain>
    </source>
</reference>
<organism evidence="1 2">
    <name type="scientific">Albidiferax ferrireducens (strain ATCC BAA-621 / DSM 15236 / T118)</name>
    <name type="common">Rhodoferax ferrireducens</name>
    <dbReference type="NCBI Taxonomy" id="338969"/>
    <lineage>
        <taxon>Bacteria</taxon>
        <taxon>Pseudomonadati</taxon>
        <taxon>Pseudomonadota</taxon>
        <taxon>Betaproteobacteria</taxon>
        <taxon>Burkholderiales</taxon>
        <taxon>Comamonadaceae</taxon>
        <taxon>Rhodoferax</taxon>
    </lineage>
</organism>
<dbReference type="EMBL" id="CP000267">
    <property type="protein sequence ID" value="ABD70761.1"/>
    <property type="molecule type" value="Genomic_DNA"/>
</dbReference>
<proteinExistence type="predicted"/>
<dbReference type="STRING" id="338969.Rfer_3051"/>
<evidence type="ECO:0000313" key="1">
    <source>
        <dbReference type="EMBL" id="ABD70761.1"/>
    </source>
</evidence>
<keyword evidence="2" id="KW-1185">Reference proteome</keyword>
<dbReference type="OrthoDB" id="9154211at2"/>
<sequence>MTEEGRQVVQCFRAVSAYGKEIEALCETLNARLTQEIDNLKDELPCKVAGQFMKSSREDEWDWIFTDVAYSLPLMDKAFRKKRAEMYLGYQISLTGDGMSFDGNEEPLLHVCFWDIEIGFGDEGVHMAYPVDQEHQPRLKDNRLILWEGSGADWKKYQWTFSLRLLELKTSQDLHDRVIKPAIALLSGVDVRTALPDDLAGLVIYPDESVLNPAVQESAAVE</sequence>
<dbReference type="AlphaFoldDB" id="Q21TZ2"/>
<dbReference type="HOGENOM" id="CLU_1244528_0_0_4"/>
<dbReference type="Proteomes" id="UP000008332">
    <property type="component" value="Chromosome"/>
</dbReference>
<evidence type="ECO:0000313" key="2">
    <source>
        <dbReference type="Proteomes" id="UP000008332"/>
    </source>
</evidence>
<dbReference type="KEGG" id="rfr:Rfer_3051"/>
<protein>
    <submittedName>
        <fullName evidence="1">Uncharacterized protein</fullName>
    </submittedName>
</protein>
<accession>Q21TZ2</accession>